<evidence type="ECO:0000259" key="17">
    <source>
        <dbReference type="SMART" id="SM00644"/>
    </source>
</evidence>
<comment type="subunit">
    <text evidence="4">Homodimer; disulfide-linked.</text>
</comment>
<dbReference type="FunFam" id="3.40.80.10:FF:000001">
    <property type="entry name" value="Peptidoglycan recognition protein 1"/>
    <property type="match status" value="1"/>
</dbReference>
<evidence type="ECO:0000259" key="18">
    <source>
        <dbReference type="SMART" id="SM00701"/>
    </source>
</evidence>
<keyword evidence="7" id="KW-0295">Fungicide</keyword>
<dbReference type="GO" id="GO:0042742">
    <property type="term" value="P:defense response to bacterium"/>
    <property type="evidence" value="ECO:0007669"/>
    <property type="project" value="UniProtKB-KW"/>
</dbReference>
<dbReference type="InterPro" id="IPR036505">
    <property type="entry name" value="Amidase/PGRP_sf"/>
</dbReference>
<evidence type="ECO:0000256" key="11">
    <source>
        <dbReference type="ARBA" id="ARBA00022859"/>
    </source>
</evidence>
<evidence type="ECO:0000256" key="5">
    <source>
        <dbReference type="ARBA" id="ARBA00018385"/>
    </source>
</evidence>
<comment type="similarity">
    <text evidence="3">Belongs to the N-acetylmuramoyl-L-alanine amidase 2 family.</text>
</comment>
<dbReference type="SMART" id="SM00701">
    <property type="entry name" value="PGRP"/>
    <property type="match status" value="4"/>
</dbReference>
<dbReference type="PANTHER" id="PTHR11022:SF12">
    <property type="entry name" value="PEPTIDOGLYCAN RECOGNITION PROTEIN 3"/>
    <property type="match status" value="1"/>
</dbReference>
<reference evidence="19" key="1">
    <citation type="submission" date="2019-10" db="EMBL/GenBank/DDBJ databases">
        <title>The sequence and de novo assembly of the wild yak genome.</title>
        <authorList>
            <person name="Liu Y."/>
        </authorList>
    </citation>
    <scope>NUCLEOTIDE SEQUENCE [LARGE SCALE GENOMIC DNA]</scope>
    <source>
        <strain evidence="19">WY2019</strain>
    </source>
</reference>
<organism evidence="19 20">
    <name type="scientific">Bos mutus</name>
    <name type="common">wild yak</name>
    <dbReference type="NCBI Taxonomy" id="72004"/>
    <lineage>
        <taxon>Eukaryota</taxon>
        <taxon>Metazoa</taxon>
        <taxon>Chordata</taxon>
        <taxon>Craniata</taxon>
        <taxon>Vertebrata</taxon>
        <taxon>Euteleostomi</taxon>
        <taxon>Mammalia</taxon>
        <taxon>Eutheria</taxon>
        <taxon>Laurasiatheria</taxon>
        <taxon>Artiodactyla</taxon>
        <taxon>Ruminantia</taxon>
        <taxon>Pecora</taxon>
        <taxon>Bovidae</taxon>
        <taxon>Bovinae</taxon>
        <taxon>Bos</taxon>
    </lineage>
</organism>
<dbReference type="Proteomes" id="UP000322234">
    <property type="component" value="Unassembled WGS sequence"/>
</dbReference>
<comment type="subcellular location">
    <subcellularLocation>
        <location evidence="1">Cytoplasmic granule</location>
    </subcellularLocation>
    <subcellularLocation>
        <location evidence="2">Secreted</location>
    </subcellularLocation>
</comment>
<dbReference type="GO" id="GO:0008745">
    <property type="term" value="F:N-acetylmuramoyl-L-alanine amidase activity"/>
    <property type="evidence" value="ECO:0007669"/>
    <property type="project" value="InterPro"/>
</dbReference>
<dbReference type="Gene3D" id="3.40.80.10">
    <property type="entry name" value="Peptidoglycan recognition protein-like"/>
    <property type="match status" value="4"/>
</dbReference>
<evidence type="ECO:0000256" key="2">
    <source>
        <dbReference type="ARBA" id="ARBA00004613"/>
    </source>
</evidence>
<feature type="domain" description="N-acetylmuramoyl-L-alanine amidase" evidence="17">
    <location>
        <begin position="610"/>
        <end position="747"/>
    </location>
</feature>
<evidence type="ECO:0000313" key="19">
    <source>
        <dbReference type="EMBL" id="MXQ95847.1"/>
    </source>
</evidence>
<keyword evidence="10" id="KW-0677">Repeat</keyword>
<evidence type="ECO:0000256" key="15">
    <source>
        <dbReference type="ARBA" id="ARBA00023283"/>
    </source>
</evidence>
<gene>
    <name evidence="19" type="ORF">E5288_WYG015174</name>
</gene>
<keyword evidence="7" id="KW-0929">Antimicrobial</keyword>
<feature type="domain" description="Peptidoglycan recognition protein family" evidence="18">
    <location>
        <begin position="73"/>
        <end position="214"/>
    </location>
</feature>
<keyword evidence="11" id="KW-0391">Immunity</keyword>
<evidence type="ECO:0000256" key="14">
    <source>
        <dbReference type="ARBA" id="ARBA00023180"/>
    </source>
</evidence>
<dbReference type="PANTHER" id="PTHR11022">
    <property type="entry name" value="PEPTIDOGLYCAN RECOGNITION PROTEIN"/>
    <property type="match status" value="1"/>
</dbReference>
<feature type="domain" description="N-acetylmuramoyl-L-alanine amidase" evidence="17">
    <location>
        <begin position="232"/>
        <end position="364"/>
    </location>
</feature>
<proteinExistence type="inferred from homology"/>
<evidence type="ECO:0000256" key="4">
    <source>
        <dbReference type="ARBA" id="ARBA00011748"/>
    </source>
</evidence>
<dbReference type="InterPro" id="IPR015510">
    <property type="entry name" value="PGRP"/>
</dbReference>
<dbReference type="SMART" id="SM00644">
    <property type="entry name" value="Ami_2"/>
    <property type="match status" value="4"/>
</dbReference>
<evidence type="ECO:0000256" key="7">
    <source>
        <dbReference type="ARBA" id="ARBA00022577"/>
    </source>
</evidence>
<dbReference type="EMBL" id="VBQZ03000149">
    <property type="protein sequence ID" value="MXQ95847.1"/>
    <property type="molecule type" value="Genomic_DNA"/>
</dbReference>
<evidence type="ECO:0000256" key="16">
    <source>
        <dbReference type="ARBA" id="ARBA00053301"/>
    </source>
</evidence>
<keyword evidence="9" id="KW-0732">Signal</keyword>
<dbReference type="GO" id="GO:0045087">
    <property type="term" value="P:innate immune response"/>
    <property type="evidence" value="ECO:0007669"/>
    <property type="project" value="UniProtKB-KW"/>
</dbReference>
<keyword evidence="14" id="KW-0325">Glycoprotein</keyword>
<comment type="caution">
    <text evidence="19">The sequence shown here is derived from an EMBL/GenBank/DDBJ whole genome shotgun (WGS) entry which is preliminary data.</text>
</comment>
<dbReference type="GO" id="GO:0050832">
    <property type="term" value="P:defense response to fungus"/>
    <property type="evidence" value="ECO:0007669"/>
    <property type="project" value="UniProtKB-KW"/>
</dbReference>
<keyword evidence="6" id="KW-0964">Secreted</keyword>
<evidence type="ECO:0000256" key="3">
    <source>
        <dbReference type="ARBA" id="ARBA00007553"/>
    </source>
</evidence>
<evidence type="ECO:0000256" key="9">
    <source>
        <dbReference type="ARBA" id="ARBA00022729"/>
    </source>
</evidence>
<feature type="domain" description="N-acetylmuramoyl-L-alanine amidase" evidence="17">
    <location>
        <begin position="453"/>
        <end position="590"/>
    </location>
</feature>
<evidence type="ECO:0000256" key="13">
    <source>
        <dbReference type="ARBA" id="ARBA00023157"/>
    </source>
</evidence>
<evidence type="ECO:0000313" key="20">
    <source>
        <dbReference type="Proteomes" id="UP000322234"/>
    </source>
</evidence>
<evidence type="ECO:0000256" key="1">
    <source>
        <dbReference type="ARBA" id="ARBA00004463"/>
    </source>
</evidence>
<dbReference type="GO" id="GO:0009253">
    <property type="term" value="P:peptidoglycan catabolic process"/>
    <property type="evidence" value="ECO:0007669"/>
    <property type="project" value="InterPro"/>
</dbReference>
<keyword evidence="13" id="KW-1015">Disulfide bond</keyword>
<feature type="domain" description="Peptidoglycan recognition protein family" evidence="18">
    <location>
        <begin position="600"/>
        <end position="741"/>
    </location>
</feature>
<feature type="domain" description="Peptidoglycan recognition protein family" evidence="18">
    <location>
        <begin position="244"/>
        <end position="363"/>
    </location>
</feature>
<protein>
    <recommendedName>
        <fullName evidence="5">Peptidoglycan recognition protein 1</fullName>
    </recommendedName>
</protein>
<evidence type="ECO:0000256" key="6">
    <source>
        <dbReference type="ARBA" id="ARBA00022525"/>
    </source>
</evidence>
<dbReference type="InterPro" id="IPR006619">
    <property type="entry name" value="PGRP_domain_met/bac"/>
</dbReference>
<dbReference type="GO" id="GO:0008270">
    <property type="term" value="F:zinc ion binding"/>
    <property type="evidence" value="ECO:0007669"/>
    <property type="project" value="InterPro"/>
</dbReference>
<evidence type="ECO:0000256" key="10">
    <source>
        <dbReference type="ARBA" id="ARBA00022737"/>
    </source>
</evidence>
<dbReference type="GO" id="GO:0005576">
    <property type="term" value="C:extracellular region"/>
    <property type="evidence" value="ECO:0007669"/>
    <property type="project" value="UniProtKB-SubCell"/>
</dbReference>
<dbReference type="InterPro" id="IPR002502">
    <property type="entry name" value="Amidase_domain"/>
</dbReference>
<feature type="domain" description="Peptidoglycan recognition protein family" evidence="18">
    <location>
        <begin position="442"/>
        <end position="584"/>
    </location>
</feature>
<keyword evidence="15" id="KW-0873">Pyrrolidone carboxylic acid</keyword>
<dbReference type="SUPFAM" id="SSF55846">
    <property type="entry name" value="N-acetylmuramoyl-L-alanine amidase-like"/>
    <property type="match status" value="4"/>
</dbReference>
<dbReference type="AlphaFoldDB" id="A0A6B0S4F4"/>
<dbReference type="Pfam" id="PF01510">
    <property type="entry name" value="Amidase_2"/>
    <property type="match status" value="4"/>
</dbReference>
<dbReference type="GO" id="GO:0031640">
    <property type="term" value="P:killing of cells of another organism"/>
    <property type="evidence" value="ECO:0007669"/>
    <property type="project" value="UniProtKB-KW"/>
</dbReference>
<accession>A0A6B0S4F4</accession>
<feature type="domain" description="N-acetylmuramoyl-L-alanine amidase" evidence="17">
    <location>
        <begin position="84"/>
        <end position="213"/>
    </location>
</feature>
<evidence type="ECO:0000256" key="12">
    <source>
        <dbReference type="ARBA" id="ARBA00023022"/>
    </source>
</evidence>
<evidence type="ECO:0000256" key="8">
    <source>
        <dbReference type="ARBA" id="ARBA00022588"/>
    </source>
</evidence>
<comment type="function">
    <text evidence="16">Pattern receptor that binds to murein peptidoglycans (PGN) of Gram-positive bacteria. Has bactericidal activity towards Gram-positive bacteria. May kill Gram-positive bacteria by interfering with peptidoglycan biosynthesis. Also binds to Gram-negative bacteria, and has bacteriostatic activity towards Gram-negative bacteria. Plays a role in innate immunity.</text>
</comment>
<keyword evidence="12" id="KW-0044">Antibiotic</keyword>
<dbReference type="CDD" id="cd06583">
    <property type="entry name" value="PGRP"/>
    <property type="match status" value="4"/>
</dbReference>
<keyword evidence="20" id="KW-1185">Reference proteome</keyword>
<keyword evidence="8" id="KW-0399">Innate immunity</keyword>
<dbReference type="FunFam" id="3.40.80.10:FF:000004">
    <property type="entry name" value="Peptidoglycan recognition protein 4"/>
    <property type="match status" value="2"/>
</dbReference>
<name>A0A6B0S4F4_9CETA</name>
<sequence length="762" mass="82945">MWGLLAQVRSETRTLSKVAKEGYLELVLEKTMPHGDSSWDKIQDKHLSKGLQDLLGNISQLIEKDKRGLSGVSTMVSRKQWGADAIGCSAQLALPVDFLVTHHVPGLDCQNQTSCSQRLRELQGHHVRNGWCDVAYNFLVGDDGRVYEGVGWNVQGVHTQGYNNISLGLAFFGTSKGHSPSPAALSAMEGLISSAVCKGHLSPVYVQPLLVKGESCLSPQQNASLKEVLTCPQAQNSYVQGPCLRWVYHCLICTPGLTASPLSNPCLRVPLFHALLHLPWLSSSFLVGQDGIIYEGVGWSVQGSHTSGYNDIALGLAFMGTFSGSPPNAAALEAAQNLIRCSVVKGHLVPDYLLRKSGGSGGKLSGETERLWAVGSQEEHGACASELVQVFSKDQHQAQCSFAGDSLELSWNETQARGLSQELLDLFIGISQLIHTGRNGVPTIVSRKEWGARSLTCRAQLTRPVAYVITDQITGMECEEQNACSQKLRGLQSRSVYTKGWCDVAYNFLVGNDGRVYEGVGWNIQGMHTQGYNNISLGLAFFGNNLGSSPSPTALSAAEDLIFYAIKNGHLSPRYIQPLLLKAESCLVPHQPLMPRKACPNIITRSAWEARQTHCPTMSLPAKYVVIIHTAGATCNVSMDCRIRVRDIQSYHIDAKDFCDIGYHFLVGQDGGVYEGVGWHTEGSHTYGYNDIGLGIAFIGNFVEKPPNAAALEAAQSLIHCSVVKGYLVPNYLLVGHSDVTDILSPGRALYNIIKTWPHFRQ</sequence>